<evidence type="ECO:0000313" key="11">
    <source>
        <dbReference type="EMBL" id="MDF9409195.1"/>
    </source>
</evidence>
<dbReference type="Pfam" id="PF00288">
    <property type="entry name" value="GHMP_kinases_N"/>
    <property type="match status" value="1"/>
</dbReference>
<dbReference type="InterPro" id="IPR014721">
    <property type="entry name" value="Ribsml_uS5_D2-typ_fold_subgr"/>
</dbReference>
<keyword evidence="1 7" id="KW-0028">Amino-acid biosynthesis</keyword>
<dbReference type="InterPro" id="IPR006204">
    <property type="entry name" value="GHMP_kinase_N_dom"/>
</dbReference>
<dbReference type="RefSeq" id="WP_277444651.1">
    <property type="nucleotide sequence ID" value="NZ_JAKOAV010000025.1"/>
</dbReference>
<evidence type="ECO:0000256" key="5">
    <source>
        <dbReference type="ARBA" id="ARBA00022777"/>
    </source>
</evidence>
<dbReference type="SUPFAM" id="SSF54211">
    <property type="entry name" value="Ribosomal protein S5 domain 2-like"/>
    <property type="match status" value="1"/>
</dbReference>
<protein>
    <recommendedName>
        <fullName evidence="7 8">Homoserine kinase</fullName>
        <shortName evidence="7">HK</shortName>
        <shortName evidence="7">HSK</shortName>
        <ecNumber evidence="7 8">2.7.1.39</ecNumber>
    </recommendedName>
</protein>
<dbReference type="SUPFAM" id="SSF55060">
    <property type="entry name" value="GHMP Kinase, C-terminal domain"/>
    <property type="match status" value="1"/>
</dbReference>
<evidence type="ECO:0000313" key="12">
    <source>
        <dbReference type="Proteomes" id="UP001154312"/>
    </source>
</evidence>
<evidence type="ECO:0000256" key="7">
    <source>
        <dbReference type="HAMAP-Rule" id="MF_00384"/>
    </source>
</evidence>
<gene>
    <name evidence="7 11" type="primary">thrB</name>
    <name evidence="11" type="ORF">L7E55_12650</name>
</gene>
<dbReference type="Gene3D" id="3.30.70.890">
    <property type="entry name" value="GHMP kinase, C-terminal domain"/>
    <property type="match status" value="1"/>
</dbReference>
<name>A0A9X4H2W1_9FIRM</name>
<dbReference type="PANTHER" id="PTHR20861">
    <property type="entry name" value="HOMOSERINE/4-DIPHOSPHOCYTIDYL-2-C-METHYL-D-ERYTHRITOL KINASE"/>
    <property type="match status" value="1"/>
</dbReference>
<evidence type="ECO:0000259" key="9">
    <source>
        <dbReference type="Pfam" id="PF00288"/>
    </source>
</evidence>
<dbReference type="AlphaFoldDB" id="A0A9X4H2W1"/>
<keyword evidence="6 7" id="KW-0067">ATP-binding</keyword>
<dbReference type="GO" id="GO:0009088">
    <property type="term" value="P:threonine biosynthetic process"/>
    <property type="evidence" value="ECO:0007669"/>
    <property type="project" value="UniProtKB-UniRule"/>
</dbReference>
<dbReference type="GO" id="GO:0004413">
    <property type="term" value="F:homoserine kinase activity"/>
    <property type="evidence" value="ECO:0007669"/>
    <property type="project" value="UniProtKB-UniRule"/>
</dbReference>
<comment type="caution">
    <text evidence="11">The sequence shown here is derived from an EMBL/GenBank/DDBJ whole genome shotgun (WGS) entry which is preliminary data.</text>
</comment>
<dbReference type="PRINTS" id="PR00958">
    <property type="entry name" value="HOMSERKINASE"/>
</dbReference>
<keyword evidence="12" id="KW-1185">Reference proteome</keyword>
<feature type="domain" description="GHMP kinase N-terminal" evidence="9">
    <location>
        <begin position="57"/>
        <end position="139"/>
    </location>
</feature>
<dbReference type="HAMAP" id="MF_00384">
    <property type="entry name" value="Homoser_kinase"/>
    <property type="match status" value="1"/>
</dbReference>
<dbReference type="GO" id="GO:0005524">
    <property type="term" value="F:ATP binding"/>
    <property type="evidence" value="ECO:0007669"/>
    <property type="project" value="UniProtKB-UniRule"/>
</dbReference>
<dbReference type="Gene3D" id="3.30.230.10">
    <property type="match status" value="1"/>
</dbReference>
<comment type="subcellular location">
    <subcellularLocation>
        <location evidence="7">Cytoplasm</location>
    </subcellularLocation>
</comment>
<dbReference type="Proteomes" id="UP001154312">
    <property type="component" value="Unassembled WGS sequence"/>
</dbReference>
<comment type="function">
    <text evidence="7">Catalyzes the ATP-dependent phosphorylation of L-homoserine to L-homoserine phosphate.</text>
</comment>
<accession>A0A9X4H2W1</accession>
<dbReference type="EMBL" id="JAKOAV010000025">
    <property type="protein sequence ID" value="MDF9409195.1"/>
    <property type="molecule type" value="Genomic_DNA"/>
</dbReference>
<evidence type="ECO:0000259" key="10">
    <source>
        <dbReference type="Pfam" id="PF08544"/>
    </source>
</evidence>
<reference evidence="11" key="1">
    <citation type="submission" date="2022-02" db="EMBL/GenBank/DDBJ databases">
        <authorList>
            <person name="Leng L."/>
        </authorList>
    </citation>
    <scope>NUCLEOTIDE SEQUENCE</scope>
    <source>
        <strain evidence="11">JI</strain>
    </source>
</reference>
<comment type="similarity">
    <text evidence="7">Belongs to the GHMP kinase family. Homoserine kinase subfamily.</text>
</comment>
<dbReference type="PIRSF" id="PIRSF000676">
    <property type="entry name" value="Homoser_kin"/>
    <property type="match status" value="1"/>
</dbReference>
<keyword evidence="5 7" id="KW-0418">Kinase</keyword>
<dbReference type="InterPro" id="IPR000870">
    <property type="entry name" value="Homoserine_kinase"/>
</dbReference>
<dbReference type="EC" id="2.7.1.39" evidence="7 8"/>
<keyword evidence="4 7" id="KW-0547">Nucleotide-binding</keyword>
<feature type="domain" description="GHMP kinase C-terminal" evidence="10">
    <location>
        <begin position="201"/>
        <end position="273"/>
    </location>
</feature>
<proteinExistence type="inferred from homology"/>
<evidence type="ECO:0000256" key="3">
    <source>
        <dbReference type="ARBA" id="ARBA00022697"/>
    </source>
</evidence>
<dbReference type="InterPro" id="IPR013750">
    <property type="entry name" value="GHMP_kinase_C_dom"/>
</dbReference>
<dbReference type="NCBIfam" id="NF002288">
    <property type="entry name" value="PRK01212.1-4"/>
    <property type="match status" value="1"/>
</dbReference>
<dbReference type="NCBIfam" id="TIGR00191">
    <property type="entry name" value="thrB"/>
    <property type="match status" value="1"/>
</dbReference>
<evidence type="ECO:0000256" key="8">
    <source>
        <dbReference type="NCBIfam" id="TIGR00191"/>
    </source>
</evidence>
<sequence length="300" mass="31469">MIRVQVPATTANLGPGFDCLGMALELYNIVELVQVPYGLTIEVTGEGTADIPRDVDNLVFKSAQRVFEQVDFKPTGLKIRLINQIPVARGLGSSTAAIIGGVIAANLLAGGRLSLKDIISLASSIEGHPDNVAPAVLGGIVISVQADGELKNMKIQPPQGIRCVVAVPDFILATKTSRDVLPSQVAFQDAIFNLGRVALLVAALQRGDFSLLGTAMEDHLHQPFRSVLVPGMKKVLAAAKLAGARGVTLSGAGPSVIALADGNFDLIARVMGDTFRQNGVKCRTLVLKPSPIGARALEVK</sequence>
<keyword evidence="2 7" id="KW-0808">Transferase</keyword>
<evidence type="ECO:0000256" key="2">
    <source>
        <dbReference type="ARBA" id="ARBA00022679"/>
    </source>
</evidence>
<organism evidence="11 12">
    <name type="scientific">Pelotomaculum isophthalicicum JI</name>
    <dbReference type="NCBI Taxonomy" id="947010"/>
    <lineage>
        <taxon>Bacteria</taxon>
        <taxon>Bacillati</taxon>
        <taxon>Bacillota</taxon>
        <taxon>Clostridia</taxon>
        <taxon>Eubacteriales</taxon>
        <taxon>Desulfotomaculaceae</taxon>
        <taxon>Pelotomaculum</taxon>
    </lineage>
</organism>
<comment type="pathway">
    <text evidence="7">Amino-acid biosynthesis; L-threonine biosynthesis; L-threonine from L-aspartate: step 4/5.</text>
</comment>
<evidence type="ECO:0000256" key="1">
    <source>
        <dbReference type="ARBA" id="ARBA00022605"/>
    </source>
</evidence>
<evidence type="ECO:0000256" key="4">
    <source>
        <dbReference type="ARBA" id="ARBA00022741"/>
    </source>
</evidence>
<dbReference type="PANTHER" id="PTHR20861:SF1">
    <property type="entry name" value="HOMOSERINE KINASE"/>
    <property type="match status" value="1"/>
</dbReference>
<comment type="catalytic activity">
    <reaction evidence="7">
        <text>L-homoserine + ATP = O-phospho-L-homoserine + ADP + H(+)</text>
        <dbReference type="Rhea" id="RHEA:13985"/>
        <dbReference type="ChEBI" id="CHEBI:15378"/>
        <dbReference type="ChEBI" id="CHEBI:30616"/>
        <dbReference type="ChEBI" id="CHEBI:57476"/>
        <dbReference type="ChEBI" id="CHEBI:57590"/>
        <dbReference type="ChEBI" id="CHEBI:456216"/>
        <dbReference type="EC" id="2.7.1.39"/>
    </reaction>
</comment>
<evidence type="ECO:0000256" key="6">
    <source>
        <dbReference type="ARBA" id="ARBA00022840"/>
    </source>
</evidence>
<keyword evidence="7" id="KW-0963">Cytoplasm</keyword>
<dbReference type="GO" id="GO:0005737">
    <property type="term" value="C:cytoplasm"/>
    <property type="evidence" value="ECO:0007669"/>
    <property type="project" value="UniProtKB-SubCell"/>
</dbReference>
<dbReference type="InterPro" id="IPR036554">
    <property type="entry name" value="GHMP_kinase_C_sf"/>
</dbReference>
<dbReference type="Pfam" id="PF08544">
    <property type="entry name" value="GHMP_kinases_C"/>
    <property type="match status" value="1"/>
</dbReference>
<keyword evidence="3 7" id="KW-0791">Threonine biosynthesis</keyword>
<dbReference type="InterPro" id="IPR020568">
    <property type="entry name" value="Ribosomal_Su5_D2-typ_SF"/>
</dbReference>
<comment type="caution">
    <text evidence="7">Lacks conserved residue(s) required for the propagation of feature annotation.</text>
</comment>